<evidence type="ECO:0000313" key="1">
    <source>
        <dbReference type="EMBL" id="GAA4968636.1"/>
    </source>
</evidence>
<protein>
    <submittedName>
        <fullName evidence="1">Uncharacterized protein</fullName>
    </submittedName>
</protein>
<name>A0ABP9HDW7_9FLAO</name>
<dbReference type="EMBL" id="BAABJK010000004">
    <property type="protein sequence ID" value="GAA4968636.1"/>
    <property type="molecule type" value="Genomic_DNA"/>
</dbReference>
<reference evidence="2" key="1">
    <citation type="journal article" date="2019" name="Int. J. Syst. Evol. Microbiol.">
        <title>The Global Catalogue of Microorganisms (GCM) 10K type strain sequencing project: providing services to taxonomists for standard genome sequencing and annotation.</title>
        <authorList>
            <consortium name="The Broad Institute Genomics Platform"/>
            <consortium name="The Broad Institute Genome Sequencing Center for Infectious Disease"/>
            <person name="Wu L."/>
            <person name="Ma J."/>
        </authorList>
    </citation>
    <scope>NUCLEOTIDE SEQUENCE [LARGE SCALE GENOMIC DNA]</scope>
    <source>
        <strain evidence="2">JCM 18287</strain>
    </source>
</reference>
<sequence length="54" mass="6294">MEMGIFFCIISSLKKLSLQNNTNKKTYFILTYLWDMSNKKLLYKELATILAVNG</sequence>
<dbReference type="Proteomes" id="UP001501692">
    <property type="component" value="Unassembled WGS sequence"/>
</dbReference>
<organism evidence="1 2">
    <name type="scientific">Algibacter aquimarinus</name>
    <dbReference type="NCBI Taxonomy" id="1136748"/>
    <lineage>
        <taxon>Bacteria</taxon>
        <taxon>Pseudomonadati</taxon>
        <taxon>Bacteroidota</taxon>
        <taxon>Flavobacteriia</taxon>
        <taxon>Flavobacteriales</taxon>
        <taxon>Flavobacteriaceae</taxon>
        <taxon>Algibacter</taxon>
    </lineage>
</organism>
<comment type="caution">
    <text evidence="1">The sequence shown here is derived from an EMBL/GenBank/DDBJ whole genome shotgun (WGS) entry which is preliminary data.</text>
</comment>
<accession>A0ABP9HDW7</accession>
<gene>
    <name evidence="1" type="ORF">GCM10023315_17820</name>
</gene>
<keyword evidence="2" id="KW-1185">Reference proteome</keyword>
<evidence type="ECO:0000313" key="2">
    <source>
        <dbReference type="Proteomes" id="UP001501692"/>
    </source>
</evidence>
<proteinExistence type="predicted"/>